<dbReference type="InterPro" id="IPR036852">
    <property type="entry name" value="Peptidase_S8/S53_dom_sf"/>
</dbReference>
<dbReference type="PANTHER" id="PTHR43806:SF11">
    <property type="entry name" value="CEREVISIN-RELATED"/>
    <property type="match status" value="1"/>
</dbReference>
<evidence type="ECO:0000256" key="1">
    <source>
        <dbReference type="ARBA" id="ARBA00011073"/>
    </source>
</evidence>
<keyword evidence="3 5" id="KW-0378">Hydrolase</keyword>
<dbReference type="HOGENOM" id="CLU_011263_1_0_1"/>
<dbReference type="InterPro" id="IPR050131">
    <property type="entry name" value="Peptidase_S8_subtilisin-like"/>
</dbReference>
<feature type="domain" description="Peptidase S8/S53" evidence="7">
    <location>
        <begin position="68"/>
        <end position="321"/>
    </location>
</feature>
<feature type="active site" description="Charge relay system" evidence="5">
    <location>
        <position position="289"/>
    </location>
</feature>
<dbReference type="PRINTS" id="PR00723">
    <property type="entry name" value="SUBTILISIN"/>
</dbReference>
<dbReference type="STRING" id="1284197.S8C6U4"/>
<comment type="similarity">
    <text evidence="1 5 6">Belongs to the peptidase S8 family.</text>
</comment>
<evidence type="ECO:0000256" key="6">
    <source>
        <dbReference type="RuleBase" id="RU003355"/>
    </source>
</evidence>
<reference evidence="9" key="2">
    <citation type="submission" date="2013-04" db="EMBL/GenBank/DDBJ databases">
        <title>Genomic mechanisms accounting for the adaptation to parasitism in nematode-trapping fungi.</title>
        <authorList>
            <person name="Ahren D.G."/>
        </authorList>
    </citation>
    <scope>NUCLEOTIDE SEQUENCE [LARGE SCALE GENOMIC DNA]</scope>
    <source>
        <strain evidence="9">CBS 200.50</strain>
    </source>
</reference>
<dbReference type="InterPro" id="IPR015500">
    <property type="entry name" value="Peptidase_S8_subtilisin-rel"/>
</dbReference>
<dbReference type="EMBL" id="AQGS01000079">
    <property type="protein sequence ID" value="EPS43417.1"/>
    <property type="molecule type" value="Genomic_DNA"/>
</dbReference>
<dbReference type="PANTHER" id="PTHR43806">
    <property type="entry name" value="PEPTIDASE S8"/>
    <property type="match status" value="1"/>
</dbReference>
<dbReference type="Proteomes" id="UP000015100">
    <property type="component" value="Unassembled WGS sequence"/>
</dbReference>
<dbReference type="AlphaFoldDB" id="S8C6U4"/>
<dbReference type="InterPro" id="IPR000209">
    <property type="entry name" value="Peptidase_S8/S53_dom"/>
</dbReference>
<feature type="active site" description="Charge relay system" evidence="5">
    <location>
        <position position="77"/>
    </location>
</feature>
<dbReference type="InterPro" id="IPR022398">
    <property type="entry name" value="Peptidase_S8_His-AS"/>
</dbReference>
<dbReference type="InterPro" id="IPR034193">
    <property type="entry name" value="PCSK9_ProteinaseK-like"/>
</dbReference>
<evidence type="ECO:0000256" key="5">
    <source>
        <dbReference type="PROSITE-ProRule" id="PRU01240"/>
    </source>
</evidence>
<dbReference type="eggNOG" id="KOG1153">
    <property type="taxonomic scope" value="Eukaryota"/>
</dbReference>
<dbReference type="GO" id="GO:0006508">
    <property type="term" value="P:proteolysis"/>
    <property type="evidence" value="ECO:0007669"/>
    <property type="project" value="UniProtKB-KW"/>
</dbReference>
<protein>
    <recommendedName>
        <fullName evidence="7">Peptidase S8/S53 domain-containing protein</fullName>
    </recommendedName>
</protein>
<dbReference type="PROSITE" id="PS00137">
    <property type="entry name" value="SUBTILASE_HIS"/>
    <property type="match status" value="1"/>
</dbReference>
<reference evidence="8 9" key="1">
    <citation type="journal article" date="2013" name="PLoS Genet.">
        <title>Genomic mechanisms accounting for the adaptation to parasitism in nematode-trapping fungi.</title>
        <authorList>
            <person name="Meerupati T."/>
            <person name="Andersson K.M."/>
            <person name="Friman E."/>
            <person name="Kumar D."/>
            <person name="Tunlid A."/>
            <person name="Ahren D."/>
        </authorList>
    </citation>
    <scope>NUCLEOTIDE SEQUENCE [LARGE SCALE GENOMIC DNA]</scope>
    <source>
        <strain evidence="8 9">CBS 200.50</strain>
    </source>
</reference>
<gene>
    <name evidence="8" type="ORF">H072_2615</name>
</gene>
<dbReference type="Pfam" id="PF00082">
    <property type="entry name" value="Peptidase_S8"/>
    <property type="match status" value="1"/>
</dbReference>
<dbReference type="CDD" id="cd04077">
    <property type="entry name" value="Peptidases_S8_PCSK9_ProteinaseK_like"/>
    <property type="match status" value="1"/>
</dbReference>
<dbReference type="Gene3D" id="3.40.50.200">
    <property type="entry name" value="Peptidase S8/S53 domain"/>
    <property type="match status" value="1"/>
</dbReference>
<keyword evidence="9" id="KW-1185">Reference proteome</keyword>
<evidence type="ECO:0000313" key="9">
    <source>
        <dbReference type="Proteomes" id="UP000015100"/>
    </source>
</evidence>
<comment type="caution">
    <text evidence="8">The sequence shown here is derived from an EMBL/GenBank/DDBJ whole genome shotgun (WGS) entry which is preliminary data.</text>
</comment>
<feature type="active site" description="Charge relay system" evidence="5">
    <location>
        <position position="108"/>
    </location>
</feature>
<accession>S8C6U4</accession>
<evidence type="ECO:0000313" key="8">
    <source>
        <dbReference type="EMBL" id="EPS43417.1"/>
    </source>
</evidence>
<dbReference type="SUPFAM" id="SSF52743">
    <property type="entry name" value="Subtilisin-like"/>
    <property type="match status" value="1"/>
</dbReference>
<evidence type="ECO:0000259" key="7">
    <source>
        <dbReference type="Pfam" id="PF00082"/>
    </source>
</evidence>
<dbReference type="InterPro" id="IPR023827">
    <property type="entry name" value="Peptidase_S8_Asp-AS"/>
</dbReference>
<keyword evidence="4 5" id="KW-0720">Serine protease</keyword>
<dbReference type="PROSITE" id="PS51892">
    <property type="entry name" value="SUBTILASE"/>
    <property type="match status" value="1"/>
</dbReference>
<evidence type="ECO:0000256" key="4">
    <source>
        <dbReference type="ARBA" id="ARBA00022825"/>
    </source>
</evidence>
<proteinExistence type="inferred from homology"/>
<dbReference type="InterPro" id="IPR023828">
    <property type="entry name" value="Peptidase_S8_Ser-AS"/>
</dbReference>
<dbReference type="PROSITE" id="PS00138">
    <property type="entry name" value="SUBTILASE_SER"/>
    <property type="match status" value="1"/>
</dbReference>
<evidence type="ECO:0000256" key="3">
    <source>
        <dbReference type="ARBA" id="ARBA00022801"/>
    </source>
</evidence>
<dbReference type="GO" id="GO:0004252">
    <property type="term" value="F:serine-type endopeptidase activity"/>
    <property type="evidence" value="ECO:0007669"/>
    <property type="project" value="UniProtKB-UniRule"/>
</dbReference>
<sequence>MGVYAIPSPPLNPAGFGNLNSRSTPQLIQQTDAPWNLQRISSRVTTVPINGNITGLTYTYRYDQASRGEGVDVYIVDSGVDFQHPEFEGRAKMILTIDPQGRGDASGHGTFVAGVVGSKSFGIAKNVNIFGAGINYGGDQDLVNSTRAIDAVIAHNKERRTRADFRGAVMNLSWGFDRSTLEASHAAGFSGFDNKTIDALRTAIRRASEAGIHITVTPGNDNADACDNFPATFVQDVPSLISVGNTDITDTRASNSGWGRCVDMYAPGSEVTSTFLLGFGVQEVNSGTSFAAPAVAGVIAGELIRRPDLMLKPQEMKKHILSIGMKGAVKDARGGGNVLLNTGIF</sequence>
<name>S8C6U4_DACHA</name>
<evidence type="ECO:0000256" key="2">
    <source>
        <dbReference type="ARBA" id="ARBA00022670"/>
    </source>
</evidence>
<dbReference type="PROSITE" id="PS00136">
    <property type="entry name" value="SUBTILASE_ASP"/>
    <property type="match status" value="1"/>
</dbReference>
<keyword evidence="2 5" id="KW-0645">Protease</keyword>
<dbReference type="OrthoDB" id="206201at2759"/>
<organism evidence="8 9">
    <name type="scientific">Dactylellina haptotyla (strain CBS 200.50)</name>
    <name type="common">Nematode-trapping fungus</name>
    <name type="synonym">Monacrosporium haptotylum</name>
    <dbReference type="NCBI Taxonomy" id="1284197"/>
    <lineage>
        <taxon>Eukaryota</taxon>
        <taxon>Fungi</taxon>
        <taxon>Dikarya</taxon>
        <taxon>Ascomycota</taxon>
        <taxon>Pezizomycotina</taxon>
        <taxon>Orbiliomycetes</taxon>
        <taxon>Orbiliales</taxon>
        <taxon>Orbiliaceae</taxon>
        <taxon>Dactylellina</taxon>
    </lineage>
</organism>